<feature type="transmembrane region" description="Helical" evidence="2">
    <location>
        <begin position="36"/>
        <end position="56"/>
    </location>
</feature>
<keyword evidence="2" id="KW-0812">Transmembrane</keyword>
<dbReference type="OrthoDB" id="7585653at2"/>
<dbReference type="RefSeq" id="WP_119764300.1">
    <property type="nucleotide sequence ID" value="NZ_QYUM01000004.1"/>
</dbReference>
<keyword evidence="2" id="KW-1133">Transmembrane helix</keyword>
<organism evidence="3 4">
    <name type="scientific">Sphingomonas cavernae</name>
    <dbReference type="NCBI Taxonomy" id="2320861"/>
    <lineage>
        <taxon>Bacteria</taxon>
        <taxon>Pseudomonadati</taxon>
        <taxon>Pseudomonadota</taxon>
        <taxon>Alphaproteobacteria</taxon>
        <taxon>Sphingomonadales</taxon>
        <taxon>Sphingomonadaceae</taxon>
        <taxon>Sphingomonas</taxon>
    </lineage>
</organism>
<reference evidence="3 4" key="1">
    <citation type="submission" date="2018-09" db="EMBL/GenBank/DDBJ databases">
        <authorList>
            <person name="Zhu H."/>
        </authorList>
    </citation>
    <scope>NUCLEOTIDE SEQUENCE [LARGE SCALE GENOMIC DNA]</scope>
    <source>
        <strain evidence="3 4">K2R01-6</strain>
    </source>
</reference>
<keyword evidence="4" id="KW-1185">Reference proteome</keyword>
<accession>A0A418W628</accession>
<protein>
    <submittedName>
        <fullName evidence="3">Uncharacterized protein</fullName>
    </submittedName>
</protein>
<dbReference type="AlphaFoldDB" id="A0A418W628"/>
<evidence type="ECO:0000313" key="4">
    <source>
        <dbReference type="Proteomes" id="UP000286100"/>
    </source>
</evidence>
<evidence type="ECO:0000313" key="3">
    <source>
        <dbReference type="EMBL" id="RJF85495.1"/>
    </source>
</evidence>
<feature type="compositionally biased region" description="Basic and acidic residues" evidence="1">
    <location>
        <begin position="79"/>
        <end position="99"/>
    </location>
</feature>
<comment type="caution">
    <text evidence="3">The sequence shown here is derived from an EMBL/GenBank/DDBJ whole genome shotgun (WGS) entry which is preliminary data.</text>
</comment>
<sequence length="99" mass="10573">MSEERITERTDATGNVTERVIERGNPSTVVERRGSGGLVIAFILLIAVALVGFYLVSMNNQETRQTDAISRAADSVGEGARKAGDAADRAADKYTGDNK</sequence>
<evidence type="ECO:0000256" key="1">
    <source>
        <dbReference type="SAM" id="MobiDB-lite"/>
    </source>
</evidence>
<evidence type="ECO:0000256" key="2">
    <source>
        <dbReference type="SAM" id="Phobius"/>
    </source>
</evidence>
<proteinExistence type="predicted"/>
<keyword evidence="2" id="KW-0472">Membrane</keyword>
<feature type="region of interest" description="Disordered" evidence="1">
    <location>
        <begin position="73"/>
        <end position="99"/>
    </location>
</feature>
<gene>
    <name evidence="3" type="ORF">D3876_16290</name>
</gene>
<name>A0A418W628_9SPHN</name>
<dbReference type="EMBL" id="QYUM01000004">
    <property type="protein sequence ID" value="RJF85495.1"/>
    <property type="molecule type" value="Genomic_DNA"/>
</dbReference>
<dbReference type="Proteomes" id="UP000286100">
    <property type="component" value="Unassembled WGS sequence"/>
</dbReference>